<name>A0A383EMN6_9ZZZZ</name>
<evidence type="ECO:0000313" key="2">
    <source>
        <dbReference type="EMBL" id="SVE57854.1"/>
    </source>
</evidence>
<feature type="non-terminal residue" evidence="2">
    <location>
        <position position="143"/>
    </location>
</feature>
<organism evidence="2">
    <name type="scientific">marine metagenome</name>
    <dbReference type="NCBI Taxonomy" id="408172"/>
    <lineage>
        <taxon>unclassified sequences</taxon>
        <taxon>metagenomes</taxon>
        <taxon>ecological metagenomes</taxon>
    </lineage>
</organism>
<protein>
    <submittedName>
        <fullName evidence="2">Uncharacterized protein</fullName>
    </submittedName>
</protein>
<proteinExistence type="predicted"/>
<evidence type="ECO:0000256" key="1">
    <source>
        <dbReference type="SAM" id="MobiDB-lite"/>
    </source>
</evidence>
<sequence>MNSSFKAFISLLILGLIGTGFYFGGVKGIDIYMEMEKLSLKKKISVKPDNIKQKQALMKPESIDMDKLTFFETLVDPLMRKFVGLNGSIILGPQEVANDKTSDFVSRDKKSSTPQPASMDAKEPLSSEAQKQADSLGPGFVLQ</sequence>
<dbReference type="AlphaFoldDB" id="A0A383EMN6"/>
<feature type="region of interest" description="Disordered" evidence="1">
    <location>
        <begin position="99"/>
        <end position="143"/>
    </location>
</feature>
<gene>
    <name evidence="2" type="ORF">METZ01_LOCUS510708</name>
</gene>
<accession>A0A383EMN6</accession>
<reference evidence="2" key="1">
    <citation type="submission" date="2018-05" db="EMBL/GenBank/DDBJ databases">
        <authorList>
            <person name="Lanie J.A."/>
            <person name="Ng W.-L."/>
            <person name="Kazmierczak K.M."/>
            <person name="Andrzejewski T.M."/>
            <person name="Davidsen T.M."/>
            <person name="Wayne K.J."/>
            <person name="Tettelin H."/>
            <person name="Glass J.I."/>
            <person name="Rusch D."/>
            <person name="Podicherti R."/>
            <person name="Tsui H.-C.T."/>
            <person name="Winkler M.E."/>
        </authorList>
    </citation>
    <scope>NUCLEOTIDE SEQUENCE</scope>
</reference>
<feature type="compositionally biased region" description="Basic and acidic residues" evidence="1">
    <location>
        <begin position="99"/>
        <end position="111"/>
    </location>
</feature>
<dbReference type="EMBL" id="UINC01227102">
    <property type="protein sequence ID" value="SVE57854.1"/>
    <property type="molecule type" value="Genomic_DNA"/>
</dbReference>